<gene>
    <name evidence="2" type="ORF">NGM29_00330</name>
</gene>
<evidence type="ECO:0000313" key="2">
    <source>
        <dbReference type="EMBL" id="UTF53772.1"/>
    </source>
</evidence>
<dbReference type="AlphaFoldDB" id="A0A9E7SVB9"/>
<dbReference type="InterPro" id="IPR036388">
    <property type="entry name" value="WH-like_DNA-bd_sf"/>
</dbReference>
<dbReference type="Proteomes" id="UP001056855">
    <property type="component" value="Chromosome"/>
</dbReference>
<dbReference type="Gene3D" id="1.10.10.10">
    <property type="entry name" value="Winged helix-like DNA-binding domain superfamily/Winged helix DNA-binding domain"/>
    <property type="match status" value="1"/>
</dbReference>
<feature type="domain" description="DUF7344" evidence="1">
    <location>
        <begin position="7"/>
        <end position="82"/>
    </location>
</feature>
<accession>A0A9E7SVB9</accession>
<evidence type="ECO:0000259" key="1">
    <source>
        <dbReference type="Pfam" id="PF24035"/>
    </source>
</evidence>
<protein>
    <recommendedName>
        <fullName evidence="1">DUF7344 domain-containing protein</fullName>
    </recommendedName>
</protein>
<dbReference type="KEGG" id="sawl:NGM29_00330"/>
<dbReference type="EMBL" id="CP100355">
    <property type="protein sequence ID" value="UTF53772.1"/>
    <property type="molecule type" value="Genomic_DNA"/>
</dbReference>
<dbReference type="InterPro" id="IPR036390">
    <property type="entry name" value="WH_DNA-bd_sf"/>
</dbReference>
<name>A0A9E7SVB9_9EURY</name>
<reference evidence="2" key="1">
    <citation type="submission" date="2022-06" db="EMBL/GenBank/DDBJ databases">
        <title>Diverse halophilic archaea isolated from saline environments.</title>
        <authorList>
            <person name="Cui H.-L."/>
        </authorList>
    </citation>
    <scope>NUCLEOTIDE SEQUENCE</scope>
    <source>
        <strain evidence="2">WLHS1</strain>
    </source>
</reference>
<keyword evidence="3" id="KW-1185">Reference proteome</keyword>
<dbReference type="Pfam" id="PF24035">
    <property type="entry name" value="DUF7344"/>
    <property type="match status" value="1"/>
</dbReference>
<dbReference type="InterPro" id="IPR055768">
    <property type="entry name" value="DUF7344"/>
</dbReference>
<proteinExistence type="predicted"/>
<evidence type="ECO:0000313" key="3">
    <source>
        <dbReference type="Proteomes" id="UP001056855"/>
    </source>
</evidence>
<dbReference type="GeneID" id="73288446"/>
<organism evidence="2 3">
    <name type="scientific">Natronosalvus rutilus</name>
    <dbReference type="NCBI Taxonomy" id="2953753"/>
    <lineage>
        <taxon>Archaea</taxon>
        <taxon>Methanobacteriati</taxon>
        <taxon>Methanobacteriota</taxon>
        <taxon>Stenosarchaea group</taxon>
        <taxon>Halobacteria</taxon>
        <taxon>Halobacteriales</taxon>
        <taxon>Natrialbaceae</taxon>
        <taxon>Natronosalvus</taxon>
    </lineage>
</organism>
<dbReference type="SUPFAM" id="SSF46785">
    <property type="entry name" value="Winged helix' DNA-binding domain"/>
    <property type="match status" value="1"/>
</dbReference>
<dbReference type="RefSeq" id="WP_254158292.1">
    <property type="nucleotide sequence ID" value="NZ_CP100355.1"/>
</dbReference>
<sequence length="111" mass="12638">MNTQDVHEILANVDRRHILNELFKNDGITTISDLARRLADHSETRVETNRALENAKIRLVHNHLPRLEDYGIIEYDSRSGDVVLTASEARKSLLESAEELEAMTPETAEPF</sequence>